<gene>
    <name evidence="2" type="ORF">NF557_12225</name>
</gene>
<protein>
    <submittedName>
        <fullName evidence="2">VOC family protein</fullName>
    </submittedName>
</protein>
<dbReference type="Proteomes" id="UP001056535">
    <property type="component" value="Chromosome"/>
</dbReference>
<dbReference type="PANTHER" id="PTHR39175:SF1">
    <property type="entry name" value="FAMILY PROTEIN, PUTATIVE (AFU_ORTHOLOGUE AFUA_3G15060)-RELATED"/>
    <property type="match status" value="1"/>
</dbReference>
<accession>A0ABY4YF44</accession>
<name>A0ABY4YF44_9MICO</name>
<feature type="domain" description="VOC" evidence="1">
    <location>
        <begin position="2"/>
        <end position="126"/>
    </location>
</feature>
<dbReference type="PANTHER" id="PTHR39175">
    <property type="entry name" value="FAMILY PROTEIN, PUTATIVE (AFU_ORTHOLOGUE AFUA_3G15060)-RELATED"/>
    <property type="match status" value="1"/>
</dbReference>
<evidence type="ECO:0000313" key="3">
    <source>
        <dbReference type="Proteomes" id="UP001056535"/>
    </source>
</evidence>
<proteinExistence type="predicted"/>
<dbReference type="InterPro" id="IPR004360">
    <property type="entry name" value="Glyas_Fos-R_dOase_dom"/>
</dbReference>
<dbReference type="Gene3D" id="3.10.180.10">
    <property type="entry name" value="2,3-Dihydroxybiphenyl 1,2-Dioxygenase, domain 1"/>
    <property type="match status" value="1"/>
</dbReference>
<dbReference type="EMBL" id="CP099490">
    <property type="protein sequence ID" value="USQ75384.1"/>
    <property type="molecule type" value="Genomic_DNA"/>
</dbReference>
<sequence>MQLHHVQVSMPRDQEESARAFYGAALGLTEVLKPAALAGRGGAWFRAVSGGTALAEIHLGVEEPFVPASKAHPALLLEDVDALETLAERIEGAGFEVSWAERDTFSGFVRFHSRDGFGNRVELLAPVPTQSATEQSGEE</sequence>
<organism evidence="2 3">
    <name type="scientific">Ornithinimicrobium cryptoxanthini</name>
    <dbReference type="NCBI Taxonomy" id="2934161"/>
    <lineage>
        <taxon>Bacteria</taxon>
        <taxon>Bacillati</taxon>
        <taxon>Actinomycetota</taxon>
        <taxon>Actinomycetes</taxon>
        <taxon>Micrococcales</taxon>
        <taxon>Ornithinimicrobiaceae</taxon>
        <taxon>Ornithinimicrobium</taxon>
    </lineage>
</organism>
<dbReference type="RefSeq" id="WP_252619741.1">
    <property type="nucleotide sequence ID" value="NZ_CP099490.1"/>
</dbReference>
<evidence type="ECO:0000313" key="2">
    <source>
        <dbReference type="EMBL" id="USQ75384.1"/>
    </source>
</evidence>
<dbReference type="InterPro" id="IPR037523">
    <property type="entry name" value="VOC_core"/>
</dbReference>
<dbReference type="PROSITE" id="PS51819">
    <property type="entry name" value="VOC"/>
    <property type="match status" value="1"/>
</dbReference>
<dbReference type="SUPFAM" id="SSF54593">
    <property type="entry name" value="Glyoxalase/Bleomycin resistance protein/Dihydroxybiphenyl dioxygenase"/>
    <property type="match status" value="1"/>
</dbReference>
<reference evidence="2" key="1">
    <citation type="submission" date="2022-06" db="EMBL/GenBank/DDBJ databases">
        <title>Ornithinimicrobium JY.X270.</title>
        <authorList>
            <person name="Huang Y."/>
        </authorList>
    </citation>
    <scope>NUCLEOTIDE SEQUENCE</scope>
    <source>
        <strain evidence="2">JY.X270</strain>
    </source>
</reference>
<evidence type="ECO:0000259" key="1">
    <source>
        <dbReference type="PROSITE" id="PS51819"/>
    </source>
</evidence>
<keyword evidence="3" id="KW-1185">Reference proteome</keyword>
<dbReference type="InterPro" id="IPR029068">
    <property type="entry name" value="Glyas_Bleomycin-R_OHBP_Dase"/>
</dbReference>
<dbReference type="Pfam" id="PF00903">
    <property type="entry name" value="Glyoxalase"/>
    <property type="match status" value="1"/>
</dbReference>